<dbReference type="GO" id="GO:0005681">
    <property type="term" value="C:spliceosomal complex"/>
    <property type="evidence" value="ECO:0007669"/>
    <property type="project" value="TreeGrafter"/>
</dbReference>
<organism evidence="8">
    <name type="scientific">Auxenochlorella protothecoides</name>
    <name type="common">Green microalga</name>
    <name type="synonym">Chlorella protothecoides</name>
    <dbReference type="NCBI Taxonomy" id="3075"/>
    <lineage>
        <taxon>Eukaryota</taxon>
        <taxon>Viridiplantae</taxon>
        <taxon>Chlorophyta</taxon>
        <taxon>core chlorophytes</taxon>
        <taxon>Trebouxiophyceae</taxon>
        <taxon>Chlorellales</taxon>
        <taxon>Chlorellaceae</taxon>
        <taxon>Auxenochlorella</taxon>
    </lineage>
</organism>
<name>A0A1D1ZRC6_AUXPR</name>
<dbReference type="Gene3D" id="1.25.10.10">
    <property type="entry name" value="Leucine-rich Repeat Variant"/>
    <property type="match status" value="1"/>
</dbReference>
<evidence type="ECO:0000256" key="2">
    <source>
        <dbReference type="ARBA" id="ARBA00022553"/>
    </source>
</evidence>
<feature type="compositionally biased region" description="Basic and acidic residues" evidence="6">
    <location>
        <begin position="776"/>
        <end position="803"/>
    </location>
</feature>
<keyword evidence="4" id="KW-0175">Coiled coil</keyword>
<protein>
    <recommendedName>
        <fullName evidence="7">Beta-catenin-like protein 1 N-terminal domain-containing protein</fullName>
    </recommendedName>
</protein>
<dbReference type="EMBL" id="GDKF01009124">
    <property type="protein sequence ID" value="JAT69498.1"/>
    <property type="molecule type" value="Transcribed_RNA"/>
</dbReference>
<dbReference type="FunFam" id="1.25.10.10:FF:001136">
    <property type="entry name" value="Beta-catenin-like protein 1"/>
    <property type="match status" value="1"/>
</dbReference>
<accession>A0A1D1ZRC6</accession>
<keyword evidence="3" id="KW-0677">Repeat</keyword>
<dbReference type="GO" id="GO:0010467">
    <property type="term" value="P:gene expression"/>
    <property type="evidence" value="ECO:0007669"/>
    <property type="project" value="UniProtKB-ARBA"/>
</dbReference>
<dbReference type="InterPro" id="IPR016024">
    <property type="entry name" value="ARM-type_fold"/>
</dbReference>
<evidence type="ECO:0000256" key="3">
    <source>
        <dbReference type="ARBA" id="ARBA00022737"/>
    </source>
</evidence>
<feature type="compositionally biased region" description="Basic and acidic residues" evidence="6">
    <location>
        <begin position="620"/>
        <end position="638"/>
    </location>
</feature>
<feature type="domain" description="Beta-catenin-like protein 1 N-terminal" evidence="7">
    <location>
        <begin position="88"/>
        <end position="196"/>
    </location>
</feature>
<dbReference type="InterPro" id="IPR013180">
    <property type="entry name" value="CTNNBL1_N"/>
</dbReference>
<dbReference type="SUPFAM" id="SSF48371">
    <property type="entry name" value="ARM repeat"/>
    <property type="match status" value="1"/>
</dbReference>
<dbReference type="PANTHER" id="PTHR14978">
    <property type="entry name" value="BETA-CATENIN-LIKE PROTEIN 1 NUCLEAR ASSOCIATED PROTEIN"/>
    <property type="match status" value="1"/>
</dbReference>
<sequence>MSGARPSAPTAILQQALRDFEGDAVPQTDPFIPSASWSGPKHGYYFSKGAQGTGYYRDDQSHPGGGNTGSDGAGPGPSSMPPPPPRVRARDAEELLREAEEAAGPSDIGIVDAKGLRRLVLALERKATQNLEQRTRFADQPEKFLESEVELDEAVNALRVVASTPELYPELIASGALETLLPLLHHDNADIAAAVMELLAELTSEDAVDEAREEGRALAAALASAGLLAALAHRLPAFDEGVPEEAQAVHSALGVLEGLVEVDPGLAAPILRAPGLLPWLLRRVRARAGDDAVRAAAAELLGILVQAGGEPREALVAGGGVDALLQAAAPYRARAAEEGEEQEYLENLVTALCALLALSAGQRAFVEGEGIELMLLILRGNSAARVATLRCIDFATTNSQPACERLVDAGGLKSLFGIFMGKIKAKKADEVDRQEEEERSVSIITNLFQMLPTSSRRDRVASKFVENEFEKVDRLVEVYLRYEQRVAAGEERLASAQVLEAMDEDELLLARMEAGLFTLQQAALVLGSLWLLQEEALRKRVLMLLHQKSHSLAAVRRVLLGRRSALGGDGAPEDTKKQYAHISAMLRALGHVDAPDGAVAGGAEAATPGQNGVDAPADDGASRDDGGSASEAGRDRDPPSALQCGAGAMPERDPHRGSARTDGPAAGEADDPAEPGARTIKEEGRSRDAASPSRHGRHSRDERGRSPHGKSIARRVDSSVQGRRHRSRSRDDDSPARKHRHRSRSRGESPERKRRHRSRSRNDDSPARKRRHRSRSREARRESRPRSRSRDRYARREVIPGRR</sequence>
<feature type="compositionally biased region" description="Gly residues" evidence="6">
    <location>
        <begin position="63"/>
        <end position="75"/>
    </location>
</feature>
<evidence type="ECO:0000256" key="1">
    <source>
        <dbReference type="ARBA" id="ARBA00004123"/>
    </source>
</evidence>
<dbReference type="InterPro" id="IPR039678">
    <property type="entry name" value="CTNNBL1"/>
</dbReference>
<evidence type="ECO:0000256" key="4">
    <source>
        <dbReference type="ARBA" id="ARBA00023054"/>
    </source>
</evidence>
<gene>
    <name evidence="8" type="ORF">g.62318</name>
</gene>
<keyword evidence="2" id="KW-0597">Phosphoprotein</keyword>
<evidence type="ECO:0000256" key="6">
    <source>
        <dbReference type="SAM" id="MobiDB-lite"/>
    </source>
</evidence>
<dbReference type="InterPro" id="IPR011989">
    <property type="entry name" value="ARM-like"/>
</dbReference>
<evidence type="ECO:0000259" key="7">
    <source>
        <dbReference type="SMART" id="SM01156"/>
    </source>
</evidence>
<dbReference type="AlphaFoldDB" id="A0A1D1ZRC6"/>
<proteinExistence type="predicted"/>
<feature type="compositionally biased region" description="Low complexity" evidence="6">
    <location>
        <begin position="599"/>
        <end position="619"/>
    </location>
</feature>
<feature type="compositionally biased region" description="Basic and acidic residues" evidence="6">
    <location>
        <begin position="679"/>
        <end position="688"/>
    </location>
</feature>
<reference evidence="8" key="1">
    <citation type="submission" date="2015-08" db="EMBL/GenBank/DDBJ databases">
        <authorList>
            <person name="Babu N.S."/>
            <person name="Beckwith C.J."/>
            <person name="Beseler K.G."/>
            <person name="Brison A."/>
            <person name="Carone J.V."/>
            <person name="Caskin T.P."/>
            <person name="Diamond M."/>
            <person name="Durham M.E."/>
            <person name="Foxe J.M."/>
            <person name="Go M."/>
            <person name="Henderson B.A."/>
            <person name="Jones I.B."/>
            <person name="McGettigan J.A."/>
            <person name="Micheletti S.J."/>
            <person name="Nasrallah M.E."/>
            <person name="Ortiz D."/>
            <person name="Piller C.R."/>
            <person name="Privatt S.R."/>
            <person name="Schneider S.L."/>
            <person name="Sharp S."/>
            <person name="Smith T.C."/>
            <person name="Stanton J.D."/>
            <person name="Ullery H.E."/>
            <person name="Wilson R.J."/>
            <person name="Serrano M.G."/>
            <person name="Buck G."/>
            <person name="Lee V."/>
            <person name="Wang Y."/>
            <person name="Carvalho R."/>
            <person name="Voegtly L."/>
            <person name="Shi R."/>
            <person name="Duckworth R."/>
            <person name="Johnson A."/>
            <person name="Loviza R."/>
            <person name="Walstead R."/>
            <person name="Shah Z."/>
            <person name="Kiflezghi M."/>
            <person name="Wade K."/>
            <person name="Ball S.L."/>
            <person name="Bradley K.W."/>
            <person name="Asai D.J."/>
            <person name="Bowman C.A."/>
            <person name="Russell D.A."/>
            <person name="Pope W.H."/>
            <person name="Jacobs-Sera D."/>
            <person name="Hendrix R.W."/>
            <person name="Hatfull G.F."/>
        </authorList>
    </citation>
    <scope>NUCLEOTIDE SEQUENCE</scope>
</reference>
<comment type="subcellular location">
    <subcellularLocation>
        <location evidence="1">Nucleus</location>
    </subcellularLocation>
</comment>
<evidence type="ECO:0000256" key="5">
    <source>
        <dbReference type="ARBA" id="ARBA00023242"/>
    </source>
</evidence>
<keyword evidence="5" id="KW-0539">Nucleus</keyword>
<dbReference type="PANTHER" id="PTHR14978:SF0">
    <property type="entry name" value="BETA-CATENIN-LIKE PROTEIN 1"/>
    <property type="match status" value="1"/>
</dbReference>
<dbReference type="SMART" id="SM01156">
    <property type="entry name" value="DUF1716"/>
    <property type="match status" value="1"/>
</dbReference>
<feature type="region of interest" description="Disordered" evidence="6">
    <location>
        <begin position="18"/>
        <end position="89"/>
    </location>
</feature>
<evidence type="ECO:0000313" key="8">
    <source>
        <dbReference type="EMBL" id="JAT69498.1"/>
    </source>
</evidence>
<feature type="region of interest" description="Disordered" evidence="6">
    <location>
        <begin position="599"/>
        <end position="803"/>
    </location>
</feature>
<dbReference type="Pfam" id="PF08216">
    <property type="entry name" value="CTNNBL"/>
    <property type="match status" value="1"/>
</dbReference>